<evidence type="ECO:0000256" key="2">
    <source>
        <dbReference type="ARBA" id="ARBA00022695"/>
    </source>
</evidence>
<keyword evidence="3" id="KW-0547">Nucleotide-binding</keyword>
<evidence type="ECO:0000256" key="4">
    <source>
        <dbReference type="ARBA" id="ARBA00022840"/>
    </source>
</evidence>
<sequence length="1010" mass="112504">MAASRSRSVRARLAAAGLDPDLACHRLAEADLLVDDEPDERLLAALSRAAEPSDALSCLTDLATEHPRLWQELCPDDDWLERLVAVAGVSRPLGDLLARHPDAARALQVLEPVEVATVADRVARALLAEDDSQRQAAAVARIRRGATADIAARDLTGLADVEEVAAELARLAEAVLEGTVRAVHRQIAGDTPCARLAVIGMGKLGGHELNYVSDVDVVFVHEPVDPDADDAAERASREARQVFTRCLEVLNASTTMGRAYEVDPTLRPEGRNGPLSRPVAAFVAYWERWAKTWEFQALLKARPVAGDRSLGEQLLAEAERFVWPDRLDHDVVAEIREMKSRIEAKPEVVRHGERQIKLGPGGIRDIEFAVQLLQLVHGRGDRSLRDPGTLPTLRALQTNGYVAEEDAEAFAAAYRMLRTVEHRLQLAHERRTHTIPDDPERQEWLARSLGYRAGVDEPARTAFVRELTQVQTRVKELHAKLFYRPLLETYATLPAAAAGVSVPVEARRMGDEAAQERLEVLGFRDGRAALRHVRAMTAGVSRRARTLRAVLPAMLSLLQETPDPDTGLQSFRELVDAQGDTAKLLEHLRDHPPASELLARVLGTSRVVGELLVSQPQGIDWLRDEHLRDRPRTRDDLVRMAMARLHWQDTTAALRRFKRLELLRIVLRDLAGASTVGGVGEELTALGEACLTGALRAELRRQARERGLDSPDELPVSVAIVGMGKLGGFELNYVSDLDVLFVHEVADGADREDANKLALTVAGNVMRSLSDITAEGTAFEVDADLRPEGRSGPLSRSHPSYLSYWNRWSEPWEAQALLKARVVAGDRALGQRLVDAGRQRAFPAEFGERDAQRIRRMKARIEKERIPRRVDPERHLKLGPGGISDVEWTVQLLQQRHGHQHTELRSPATMVVLDGAQDAGLLEHADAEQLREGYRFLSLLRNRLYLLRQRDVDVVPGNPQVLELLARSMGYARGGWQDLEEERRRHQRHVRQVFDRLFYGLDAGQHTNVW</sequence>
<dbReference type="CDD" id="cd05401">
    <property type="entry name" value="NT_GlnE_GlnD_like"/>
    <property type="match status" value="2"/>
</dbReference>
<dbReference type="Proteomes" id="UP000650511">
    <property type="component" value="Unassembled WGS sequence"/>
</dbReference>
<dbReference type="GO" id="GO:0005524">
    <property type="term" value="F:ATP binding"/>
    <property type="evidence" value="ECO:0007669"/>
    <property type="project" value="UniProtKB-KW"/>
</dbReference>
<protein>
    <submittedName>
        <fullName evidence="9">Glutamate-ammonia-ligase adenylyltransferase</fullName>
    </submittedName>
</protein>
<evidence type="ECO:0000256" key="6">
    <source>
        <dbReference type="ARBA" id="ARBA00023268"/>
    </source>
</evidence>
<feature type="domain" description="PII-uridylyltransferase/Glutamine-synthetase adenylyltransferase" evidence="8">
    <location>
        <begin position="333"/>
        <end position="482"/>
    </location>
</feature>
<dbReference type="NCBIfam" id="NF010707">
    <property type="entry name" value="PRK14109.1"/>
    <property type="match status" value="1"/>
</dbReference>
<keyword evidence="10" id="KW-1185">Reference proteome</keyword>
<dbReference type="OrthoDB" id="9759366at2"/>
<dbReference type="GO" id="GO:0000820">
    <property type="term" value="P:regulation of glutamine family amino acid metabolic process"/>
    <property type="evidence" value="ECO:0007669"/>
    <property type="project" value="TreeGrafter"/>
</dbReference>
<evidence type="ECO:0000256" key="5">
    <source>
        <dbReference type="ARBA" id="ARBA00022842"/>
    </source>
</evidence>
<feature type="domain" description="PII-uridylyltransferase/Glutamine-synthetase adenylyltransferase" evidence="8">
    <location>
        <begin position="853"/>
        <end position="998"/>
    </location>
</feature>
<evidence type="ECO:0000256" key="1">
    <source>
        <dbReference type="ARBA" id="ARBA00022679"/>
    </source>
</evidence>
<reference evidence="9" key="1">
    <citation type="journal article" date="2014" name="Int. J. Syst. Evol. Microbiol.">
        <title>Complete genome sequence of Corynebacterium casei LMG S-19264T (=DSM 44701T), isolated from a smear-ripened cheese.</title>
        <authorList>
            <consortium name="US DOE Joint Genome Institute (JGI-PGF)"/>
            <person name="Walter F."/>
            <person name="Albersmeier A."/>
            <person name="Kalinowski J."/>
            <person name="Ruckert C."/>
        </authorList>
    </citation>
    <scope>NUCLEOTIDE SEQUENCE</scope>
    <source>
        <strain evidence="9">CGMCC 1.14988</strain>
    </source>
</reference>
<organism evidence="9 10">
    <name type="scientific">Egicoccus halophilus</name>
    <dbReference type="NCBI Taxonomy" id="1670830"/>
    <lineage>
        <taxon>Bacteria</taxon>
        <taxon>Bacillati</taxon>
        <taxon>Actinomycetota</taxon>
        <taxon>Nitriliruptoria</taxon>
        <taxon>Egicoccales</taxon>
        <taxon>Egicoccaceae</taxon>
        <taxon>Egicoccus</taxon>
    </lineage>
</organism>
<evidence type="ECO:0000259" key="7">
    <source>
        <dbReference type="Pfam" id="PF03710"/>
    </source>
</evidence>
<feature type="domain" description="Glutamate-ammonia ligase adenylyltransferase repeated" evidence="7">
    <location>
        <begin position="597"/>
        <end position="832"/>
    </location>
</feature>
<dbReference type="InterPro" id="IPR043519">
    <property type="entry name" value="NT_sf"/>
</dbReference>
<dbReference type="Gene3D" id="3.30.460.10">
    <property type="entry name" value="Beta Polymerase, domain 2"/>
    <property type="match status" value="2"/>
</dbReference>
<evidence type="ECO:0000259" key="8">
    <source>
        <dbReference type="Pfam" id="PF08335"/>
    </source>
</evidence>
<keyword evidence="2 9" id="KW-0548">Nucleotidyltransferase</keyword>
<evidence type="ECO:0000313" key="10">
    <source>
        <dbReference type="Proteomes" id="UP000650511"/>
    </source>
</evidence>
<dbReference type="PANTHER" id="PTHR30621:SF0">
    <property type="entry name" value="BIFUNCTIONAL GLUTAMINE SYNTHETASE ADENYLYLTRANSFERASE_ADENYLYL-REMOVING ENZYME"/>
    <property type="match status" value="1"/>
</dbReference>
<dbReference type="GO" id="GO:0008882">
    <property type="term" value="F:[glutamate-ammonia-ligase] adenylyltransferase activity"/>
    <property type="evidence" value="ECO:0007669"/>
    <property type="project" value="InterPro"/>
</dbReference>
<dbReference type="EMBL" id="BMHA01000011">
    <property type="protein sequence ID" value="GGI08200.1"/>
    <property type="molecule type" value="Genomic_DNA"/>
</dbReference>
<dbReference type="InterPro" id="IPR005190">
    <property type="entry name" value="GlnE_rpt_dom"/>
</dbReference>
<reference evidence="9" key="2">
    <citation type="submission" date="2020-09" db="EMBL/GenBank/DDBJ databases">
        <authorList>
            <person name="Sun Q."/>
            <person name="Zhou Y."/>
        </authorList>
    </citation>
    <scope>NUCLEOTIDE SEQUENCE</scope>
    <source>
        <strain evidence="9">CGMCC 1.14988</strain>
    </source>
</reference>
<dbReference type="SUPFAM" id="SSF81593">
    <property type="entry name" value="Nucleotidyltransferase substrate binding subunit/domain"/>
    <property type="match status" value="2"/>
</dbReference>
<gene>
    <name evidence="9" type="primary">glnE</name>
    <name evidence="9" type="ORF">GCM10011354_27900</name>
</gene>
<dbReference type="InterPro" id="IPR013546">
    <property type="entry name" value="PII_UdlTrfase/GS_AdlTrfase"/>
</dbReference>
<proteinExistence type="predicted"/>
<dbReference type="InterPro" id="IPR023057">
    <property type="entry name" value="GlnE"/>
</dbReference>
<keyword evidence="5" id="KW-0460">Magnesium</keyword>
<dbReference type="SUPFAM" id="SSF81301">
    <property type="entry name" value="Nucleotidyltransferase"/>
    <property type="match status" value="2"/>
</dbReference>
<feature type="domain" description="Glutamate-ammonia ligase adenylyltransferase repeated" evidence="7">
    <location>
        <begin position="81"/>
        <end position="315"/>
    </location>
</feature>
<dbReference type="Gene3D" id="1.20.120.330">
    <property type="entry name" value="Nucleotidyltransferases domain 2"/>
    <property type="match status" value="2"/>
</dbReference>
<accession>A0A8J3EV00</accession>
<dbReference type="RefSeq" id="WP_130650052.1">
    <property type="nucleotide sequence ID" value="NZ_BMHA01000011.1"/>
</dbReference>
<name>A0A8J3EV00_9ACTN</name>
<dbReference type="Pfam" id="PF08335">
    <property type="entry name" value="GlnD_UR_UTase"/>
    <property type="match status" value="2"/>
</dbReference>
<evidence type="ECO:0000256" key="3">
    <source>
        <dbReference type="ARBA" id="ARBA00022741"/>
    </source>
</evidence>
<keyword evidence="1" id="KW-0808">Transferase</keyword>
<dbReference type="PANTHER" id="PTHR30621">
    <property type="entry name" value="GLUTAMINE SYNTHETASE ADENYLYLTRANSFERASE"/>
    <property type="match status" value="1"/>
</dbReference>
<evidence type="ECO:0000313" key="9">
    <source>
        <dbReference type="EMBL" id="GGI08200.1"/>
    </source>
</evidence>
<keyword evidence="4" id="KW-0067">ATP-binding</keyword>
<dbReference type="Pfam" id="PF03710">
    <property type="entry name" value="GlnE"/>
    <property type="match status" value="2"/>
</dbReference>
<comment type="caution">
    <text evidence="9">The sequence shown here is derived from an EMBL/GenBank/DDBJ whole genome shotgun (WGS) entry which is preliminary data.</text>
</comment>
<keyword evidence="6" id="KW-0511">Multifunctional enzyme</keyword>
<dbReference type="GO" id="GO:0005829">
    <property type="term" value="C:cytosol"/>
    <property type="evidence" value="ECO:0007669"/>
    <property type="project" value="TreeGrafter"/>
</dbReference>
<dbReference type="AlphaFoldDB" id="A0A8J3EV00"/>